<reference evidence="1 2" key="1">
    <citation type="journal article" date="2008" name="Nature">
        <title>The Phaeodactylum genome reveals the evolutionary history of diatom genomes.</title>
        <authorList>
            <person name="Bowler C."/>
            <person name="Allen A.E."/>
            <person name="Badger J.H."/>
            <person name="Grimwood J."/>
            <person name="Jabbari K."/>
            <person name="Kuo A."/>
            <person name="Maheswari U."/>
            <person name="Martens C."/>
            <person name="Maumus F."/>
            <person name="Otillar R.P."/>
            <person name="Rayko E."/>
            <person name="Salamov A."/>
            <person name="Vandepoele K."/>
            <person name="Beszteri B."/>
            <person name="Gruber A."/>
            <person name="Heijde M."/>
            <person name="Katinka M."/>
            <person name="Mock T."/>
            <person name="Valentin K."/>
            <person name="Verret F."/>
            <person name="Berges J.A."/>
            <person name="Brownlee C."/>
            <person name="Cadoret J.P."/>
            <person name="Chiovitti A."/>
            <person name="Choi C.J."/>
            <person name="Coesel S."/>
            <person name="De Martino A."/>
            <person name="Detter J.C."/>
            <person name="Durkin C."/>
            <person name="Falciatore A."/>
            <person name="Fournet J."/>
            <person name="Haruta M."/>
            <person name="Huysman M.J."/>
            <person name="Jenkins B.D."/>
            <person name="Jiroutova K."/>
            <person name="Jorgensen R.E."/>
            <person name="Joubert Y."/>
            <person name="Kaplan A."/>
            <person name="Kroger N."/>
            <person name="Kroth P.G."/>
            <person name="La Roche J."/>
            <person name="Lindquist E."/>
            <person name="Lommer M."/>
            <person name="Martin-Jezequel V."/>
            <person name="Lopez P.J."/>
            <person name="Lucas S."/>
            <person name="Mangogna M."/>
            <person name="McGinnis K."/>
            <person name="Medlin L.K."/>
            <person name="Montsant A."/>
            <person name="Oudot-Le Secq M.P."/>
            <person name="Napoli C."/>
            <person name="Obornik M."/>
            <person name="Parker M.S."/>
            <person name="Petit J.L."/>
            <person name="Porcel B.M."/>
            <person name="Poulsen N."/>
            <person name="Robison M."/>
            <person name="Rychlewski L."/>
            <person name="Rynearson T.A."/>
            <person name="Schmutz J."/>
            <person name="Shapiro H."/>
            <person name="Siaut M."/>
            <person name="Stanley M."/>
            <person name="Sussman M.R."/>
            <person name="Taylor A.R."/>
            <person name="Vardi A."/>
            <person name="von Dassow P."/>
            <person name="Vyverman W."/>
            <person name="Willis A."/>
            <person name="Wyrwicz L.S."/>
            <person name="Rokhsar D.S."/>
            <person name="Weissenbach J."/>
            <person name="Armbrust E.V."/>
            <person name="Green B.R."/>
            <person name="Van de Peer Y."/>
            <person name="Grigoriev I.V."/>
        </authorList>
    </citation>
    <scope>NUCLEOTIDE SEQUENCE [LARGE SCALE GENOMIC DNA]</scope>
    <source>
        <strain evidence="1 2">CCAP 1055/1</strain>
    </source>
</reference>
<protein>
    <submittedName>
        <fullName evidence="1">Uncharacterized protein</fullName>
    </submittedName>
</protein>
<dbReference type="KEGG" id="pti:PHATRDRAFT_48352"/>
<dbReference type="OrthoDB" id="41571at2759"/>
<dbReference type="RefSeq" id="XP_002182793.1">
    <property type="nucleotide sequence ID" value="XM_002182757.1"/>
</dbReference>
<name>B7G6U7_PHATC</name>
<sequence length="336" mass="38420">MAMPNHRHPQKYYTKWFKALFFNSNRSSRAVFCAVLAVGCLCLAFVYLETDMDRKIRPQSVLMHQTPSDQKGDEETTALTAYSLLRRDRSGAAILDMLLAHAYCSAKSLHYGGVCLEINSQYPHQPAHEELLNSLGLEKIFLPFVPCPSRSNSSAIVLPRDIYFAPDTAIWTEEWLSEMRLFRRPMPPMVGQRPVQVAVHIRRGDVSLCMKEESFRYLPNLHYQKILENMVLPQHPNANITIFSESENADDWHGLSNYHLALDVNPVDVWKSMVDADVLVMSKSSFSLVPAVFSAGEVIYTPFWHNPLSTWNIVPESIVAESQREVNRLQQRCHLQ</sequence>
<dbReference type="AlphaFoldDB" id="B7G6U7"/>
<evidence type="ECO:0000313" key="1">
    <source>
        <dbReference type="EMBL" id="EEC45529.1"/>
    </source>
</evidence>
<reference evidence="2" key="2">
    <citation type="submission" date="2008-08" db="EMBL/GenBank/DDBJ databases">
        <authorList>
            <consortium name="Diatom Consortium"/>
            <person name="Grigoriev I."/>
            <person name="Grimwood J."/>
            <person name="Kuo A."/>
            <person name="Otillar R.P."/>
            <person name="Salamov A."/>
            <person name="Detter J.C."/>
            <person name="Lindquist E."/>
            <person name="Shapiro H."/>
            <person name="Lucas S."/>
            <person name="Glavina del Rio T."/>
            <person name="Pitluck S."/>
            <person name="Rokhsar D."/>
            <person name="Bowler C."/>
        </authorList>
    </citation>
    <scope>GENOME REANNOTATION</scope>
    <source>
        <strain evidence="2">CCAP 1055/1</strain>
    </source>
</reference>
<dbReference type="InParanoid" id="B7G6U7"/>
<evidence type="ECO:0000313" key="2">
    <source>
        <dbReference type="Proteomes" id="UP000000759"/>
    </source>
</evidence>
<dbReference type="HOGENOM" id="CLU_884177_0_0_1"/>
<dbReference type="EMBL" id="CM000619">
    <property type="protein sequence ID" value="EEC45529.1"/>
    <property type="molecule type" value="Genomic_DNA"/>
</dbReference>
<accession>B7G6U7</accession>
<dbReference type="Proteomes" id="UP000000759">
    <property type="component" value="Chromosome 17"/>
</dbReference>
<dbReference type="PaxDb" id="2850-Phatr48352"/>
<keyword evidence="2" id="KW-1185">Reference proteome</keyword>
<proteinExistence type="predicted"/>
<gene>
    <name evidence="1" type="ORF">PHATRDRAFT_48352</name>
</gene>
<dbReference type="GeneID" id="7203566"/>
<organism evidence="1 2">
    <name type="scientific">Phaeodactylum tricornutum (strain CCAP 1055/1)</name>
    <dbReference type="NCBI Taxonomy" id="556484"/>
    <lineage>
        <taxon>Eukaryota</taxon>
        <taxon>Sar</taxon>
        <taxon>Stramenopiles</taxon>
        <taxon>Ochrophyta</taxon>
        <taxon>Bacillariophyta</taxon>
        <taxon>Bacillariophyceae</taxon>
        <taxon>Bacillariophycidae</taxon>
        <taxon>Naviculales</taxon>
        <taxon>Phaeodactylaceae</taxon>
        <taxon>Phaeodactylum</taxon>
    </lineage>
</organism>